<sequence length="76" mass="8559">MSGQGFAPVVPRVVEPFGRQLQAQGVDEMVGQHANEQMAFHPPLDLVVNRPQSQIRFQTAKHRFQIGQCVFRTNVT</sequence>
<dbReference type="AlphaFoldDB" id="A0A2U2HNV7"/>
<protein>
    <submittedName>
        <fullName evidence="1">Uncharacterized protein</fullName>
    </submittedName>
</protein>
<dbReference type="Proteomes" id="UP000241421">
    <property type="component" value="Unassembled WGS sequence"/>
</dbReference>
<accession>A0A2U2HNV7</accession>
<evidence type="ECO:0000313" key="1">
    <source>
        <dbReference type="EMBL" id="PWF49183.1"/>
    </source>
</evidence>
<organism evidence="1 2">
    <name type="scientific">Massilia glaciei</name>
    <dbReference type="NCBI Taxonomy" id="1524097"/>
    <lineage>
        <taxon>Bacteria</taxon>
        <taxon>Pseudomonadati</taxon>
        <taxon>Pseudomonadota</taxon>
        <taxon>Betaproteobacteria</taxon>
        <taxon>Burkholderiales</taxon>
        <taxon>Oxalobacteraceae</taxon>
        <taxon>Telluria group</taxon>
        <taxon>Massilia</taxon>
    </lineage>
</organism>
<gene>
    <name evidence="1" type="ORF">C7C56_007910</name>
</gene>
<keyword evidence="2" id="KW-1185">Reference proteome</keyword>
<name>A0A2U2HNV7_9BURK</name>
<evidence type="ECO:0000313" key="2">
    <source>
        <dbReference type="Proteomes" id="UP000241421"/>
    </source>
</evidence>
<proteinExistence type="predicted"/>
<reference evidence="1 2" key="1">
    <citation type="submission" date="2018-04" db="EMBL/GenBank/DDBJ databases">
        <title>Massilia violaceinigra sp. nov., a novel purple-pigmented bacterium isolated from Tianshan glacier, Xinjiang, China.</title>
        <authorList>
            <person name="Wang H."/>
        </authorList>
    </citation>
    <scope>NUCLEOTIDE SEQUENCE [LARGE SCALE GENOMIC DNA]</scope>
    <source>
        <strain evidence="1 2">B448-2</strain>
    </source>
</reference>
<feature type="non-terminal residue" evidence="1">
    <location>
        <position position="76"/>
    </location>
</feature>
<dbReference type="EMBL" id="PXWF02000105">
    <property type="protein sequence ID" value="PWF49183.1"/>
    <property type="molecule type" value="Genomic_DNA"/>
</dbReference>
<comment type="caution">
    <text evidence="1">The sequence shown here is derived from an EMBL/GenBank/DDBJ whole genome shotgun (WGS) entry which is preliminary data.</text>
</comment>